<protein>
    <recommendedName>
        <fullName evidence="4">Facilitated trehalose transporter Tret1</fullName>
    </recommendedName>
</protein>
<dbReference type="Proteomes" id="UP001432027">
    <property type="component" value="Unassembled WGS sequence"/>
</dbReference>
<comment type="caution">
    <text evidence="2">The sequence shown here is derived from an EMBL/GenBank/DDBJ whole genome shotgun (WGS) entry which is preliminary data.</text>
</comment>
<evidence type="ECO:0000256" key="1">
    <source>
        <dbReference type="SAM" id="Phobius"/>
    </source>
</evidence>
<feature type="transmembrane region" description="Helical" evidence="1">
    <location>
        <begin position="200"/>
        <end position="220"/>
    </location>
</feature>
<gene>
    <name evidence="2" type="ORF">PENTCL1PPCAC_2007</name>
</gene>
<keyword evidence="1" id="KW-0812">Transmembrane</keyword>
<dbReference type="AlphaFoldDB" id="A0AAV5SBI9"/>
<dbReference type="InterPro" id="IPR036259">
    <property type="entry name" value="MFS_trans_sf"/>
</dbReference>
<accession>A0AAV5SBI9</accession>
<reference evidence="2" key="1">
    <citation type="submission" date="2023-10" db="EMBL/GenBank/DDBJ databases">
        <title>Genome assembly of Pristionchus species.</title>
        <authorList>
            <person name="Yoshida K."/>
            <person name="Sommer R.J."/>
        </authorList>
    </citation>
    <scope>NUCLEOTIDE SEQUENCE</scope>
    <source>
        <strain evidence="2">RS0144</strain>
    </source>
</reference>
<feature type="transmembrane region" description="Helical" evidence="1">
    <location>
        <begin position="173"/>
        <end position="194"/>
    </location>
</feature>
<feature type="transmembrane region" description="Helical" evidence="1">
    <location>
        <begin position="47"/>
        <end position="69"/>
    </location>
</feature>
<feature type="transmembrane region" description="Helical" evidence="1">
    <location>
        <begin position="20"/>
        <end position="41"/>
    </location>
</feature>
<keyword evidence="1" id="KW-1133">Transmembrane helix</keyword>
<feature type="non-terminal residue" evidence="2">
    <location>
        <position position="1"/>
    </location>
</feature>
<name>A0AAV5SBI9_9BILA</name>
<proteinExistence type="predicted"/>
<evidence type="ECO:0008006" key="4">
    <source>
        <dbReference type="Google" id="ProtNLM"/>
    </source>
</evidence>
<dbReference type="SUPFAM" id="SSF103473">
    <property type="entry name" value="MFS general substrate transporter"/>
    <property type="match status" value="1"/>
</dbReference>
<keyword evidence="1" id="KW-0472">Membrane</keyword>
<evidence type="ECO:0000313" key="2">
    <source>
        <dbReference type="EMBL" id="GMS79832.1"/>
    </source>
</evidence>
<evidence type="ECO:0000313" key="3">
    <source>
        <dbReference type="Proteomes" id="UP001432027"/>
    </source>
</evidence>
<keyword evidence="3" id="KW-1185">Reference proteome</keyword>
<dbReference type="EMBL" id="BTSX01000001">
    <property type="protein sequence ID" value="GMS79832.1"/>
    <property type="molecule type" value="Genomic_DNA"/>
</dbReference>
<organism evidence="2 3">
    <name type="scientific">Pristionchus entomophagus</name>
    <dbReference type="NCBI Taxonomy" id="358040"/>
    <lineage>
        <taxon>Eukaryota</taxon>
        <taxon>Metazoa</taxon>
        <taxon>Ecdysozoa</taxon>
        <taxon>Nematoda</taxon>
        <taxon>Chromadorea</taxon>
        <taxon>Rhabditida</taxon>
        <taxon>Rhabditina</taxon>
        <taxon>Diplogasteromorpha</taxon>
        <taxon>Diplogasteroidea</taxon>
        <taxon>Neodiplogasteridae</taxon>
        <taxon>Pristionchus</taxon>
    </lineage>
</organism>
<sequence length="223" mass="25780">VTIMISMANLVEILPYSTRYLAVSSYLVASGLTYSFAIIHFHVGLSLFWMGLASAVFYAAGSIVIFIFTRDSICHLNIRTEIEKIEKFVQNEESKIHEINPEGNMVYHKCCAKKIVEDLVYLDRDELKLSDFFRRLWTNWTMKEIVLTVFQSISAGLFEYEIKKYDQESFSDSYLGGVNRCLGFSLAMLVLFIIRRQHRVRALVWTFAALLLIVTTRHCIVSY</sequence>